<dbReference type="Proteomes" id="UP000799750">
    <property type="component" value="Unassembled WGS sequence"/>
</dbReference>
<evidence type="ECO:0000313" key="2">
    <source>
        <dbReference type="Proteomes" id="UP000799750"/>
    </source>
</evidence>
<reference evidence="1" key="1">
    <citation type="journal article" date="2020" name="Stud. Mycol.">
        <title>101 Dothideomycetes genomes: a test case for predicting lifestyles and emergence of pathogens.</title>
        <authorList>
            <person name="Haridas S."/>
            <person name="Albert R."/>
            <person name="Binder M."/>
            <person name="Bloem J."/>
            <person name="Labutti K."/>
            <person name="Salamov A."/>
            <person name="Andreopoulos B."/>
            <person name="Baker S."/>
            <person name="Barry K."/>
            <person name="Bills G."/>
            <person name="Bluhm B."/>
            <person name="Cannon C."/>
            <person name="Castanera R."/>
            <person name="Culley D."/>
            <person name="Daum C."/>
            <person name="Ezra D."/>
            <person name="Gonzalez J."/>
            <person name="Henrissat B."/>
            <person name="Kuo A."/>
            <person name="Liang C."/>
            <person name="Lipzen A."/>
            <person name="Lutzoni F."/>
            <person name="Magnuson J."/>
            <person name="Mondo S."/>
            <person name="Nolan M."/>
            <person name="Ohm R."/>
            <person name="Pangilinan J."/>
            <person name="Park H.-J."/>
            <person name="Ramirez L."/>
            <person name="Alfaro M."/>
            <person name="Sun H."/>
            <person name="Tritt A."/>
            <person name="Yoshinaga Y."/>
            <person name="Zwiers L.-H."/>
            <person name="Turgeon B."/>
            <person name="Goodwin S."/>
            <person name="Spatafora J."/>
            <person name="Crous P."/>
            <person name="Grigoriev I."/>
        </authorList>
    </citation>
    <scope>NUCLEOTIDE SEQUENCE</scope>
    <source>
        <strain evidence="1">CBS 269.34</strain>
    </source>
</reference>
<name>A0A6A6QTZ9_9PEZI</name>
<proteinExistence type="predicted"/>
<organism evidence="1 2">
    <name type="scientific">Lophium mytilinum</name>
    <dbReference type="NCBI Taxonomy" id="390894"/>
    <lineage>
        <taxon>Eukaryota</taxon>
        <taxon>Fungi</taxon>
        <taxon>Dikarya</taxon>
        <taxon>Ascomycota</taxon>
        <taxon>Pezizomycotina</taxon>
        <taxon>Dothideomycetes</taxon>
        <taxon>Pleosporomycetidae</taxon>
        <taxon>Mytilinidiales</taxon>
        <taxon>Mytilinidiaceae</taxon>
        <taxon>Lophium</taxon>
    </lineage>
</organism>
<dbReference type="AlphaFoldDB" id="A0A6A6QTZ9"/>
<accession>A0A6A6QTZ9</accession>
<gene>
    <name evidence="1" type="ORF">BU16DRAFT_383251</name>
</gene>
<keyword evidence="2" id="KW-1185">Reference proteome</keyword>
<evidence type="ECO:0000313" key="1">
    <source>
        <dbReference type="EMBL" id="KAF2495203.1"/>
    </source>
</evidence>
<protein>
    <submittedName>
        <fullName evidence="1">Uncharacterized protein</fullName>
    </submittedName>
</protein>
<dbReference type="EMBL" id="MU004189">
    <property type="protein sequence ID" value="KAF2495203.1"/>
    <property type="molecule type" value="Genomic_DNA"/>
</dbReference>
<sequence length="70" mass="7428">MMWLVLLVVRYGGRNGENRPGAVLGRQALNILFYLGAIGAVALKTLRTCPVLVGTAADIGCSVKVCQHCV</sequence>